<organism evidence="3 4">
    <name type="scientific">Olivibacter domesticus</name>
    <name type="common">Pseudosphingobacterium domesticum</name>
    <dbReference type="NCBI Taxonomy" id="407022"/>
    <lineage>
        <taxon>Bacteria</taxon>
        <taxon>Pseudomonadati</taxon>
        <taxon>Bacteroidota</taxon>
        <taxon>Sphingobacteriia</taxon>
        <taxon>Sphingobacteriales</taxon>
        <taxon>Sphingobacteriaceae</taxon>
        <taxon>Olivibacter</taxon>
    </lineage>
</organism>
<dbReference type="Proteomes" id="UP000199421">
    <property type="component" value="Unassembled WGS sequence"/>
</dbReference>
<dbReference type="InterPro" id="IPR033880">
    <property type="entry name" value="SPFH_YdjI"/>
</dbReference>
<gene>
    <name evidence="3" type="ORF">SAMN05661044_05407</name>
</gene>
<name>A0A1H7Z3D9_OLID1</name>
<accession>A0A1H7Z3D9</accession>
<dbReference type="InterPro" id="IPR036013">
    <property type="entry name" value="Band_7/SPFH_dom_sf"/>
</dbReference>
<dbReference type="EMBL" id="FOAF01000015">
    <property type="protein sequence ID" value="SEM52775.1"/>
    <property type="molecule type" value="Genomic_DNA"/>
</dbReference>
<dbReference type="RefSeq" id="WP_093332592.1">
    <property type="nucleotide sequence ID" value="NZ_FOAF01000015.1"/>
</dbReference>
<keyword evidence="3" id="KW-0645">Protease</keyword>
<protein>
    <submittedName>
        <fullName evidence="3">Membrane protease subunit, stomatin/prohibitin family, contains C-terminal Zn-ribbon domain</fullName>
    </submittedName>
</protein>
<keyword evidence="4" id="KW-1185">Reference proteome</keyword>
<evidence type="ECO:0000259" key="2">
    <source>
        <dbReference type="Pfam" id="PF13421"/>
    </source>
</evidence>
<dbReference type="STRING" id="407022.SAMN05661044_05407"/>
<dbReference type="PANTHER" id="PTHR37826:SF2">
    <property type="entry name" value="ZINC-RIBBON DOMAIN-CONTAINING PROTEIN"/>
    <property type="match status" value="1"/>
</dbReference>
<dbReference type="Pfam" id="PF09851">
    <property type="entry name" value="SHOCT"/>
    <property type="match status" value="1"/>
</dbReference>
<dbReference type="CDD" id="cd03408">
    <property type="entry name" value="SPFH_like_u1"/>
    <property type="match status" value="1"/>
</dbReference>
<dbReference type="SUPFAM" id="SSF117892">
    <property type="entry name" value="Band 7/SPFH domain"/>
    <property type="match status" value="1"/>
</dbReference>
<evidence type="ECO:0000259" key="1">
    <source>
        <dbReference type="Pfam" id="PF09851"/>
    </source>
</evidence>
<keyword evidence="3" id="KW-0378">Hydrolase</keyword>
<reference evidence="4" key="1">
    <citation type="submission" date="2016-10" db="EMBL/GenBank/DDBJ databases">
        <authorList>
            <person name="Varghese N."/>
            <person name="Submissions S."/>
        </authorList>
    </citation>
    <scope>NUCLEOTIDE SEQUENCE [LARGE SCALE GENOMIC DNA]</scope>
    <source>
        <strain evidence="4">DSM 18733</strain>
    </source>
</reference>
<proteinExistence type="predicted"/>
<dbReference type="GO" id="GO:0006508">
    <property type="term" value="P:proteolysis"/>
    <property type="evidence" value="ECO:0007669"/>
    <property type="project" value="UniProtKB-KW"/>
</dbReference>
<feature type="domain" description="SPFH" evidence="2">
    <location>
        <begin position="26"/>
        <end position="234"/>
    </location>
</feature>
<feature type="domain" description="SHOCT" evidence="1">
    <location>
        <begin position="303"/>
        <end position="329"/>
    </location>
</feature>
<dbReference type="OrthoDB" id="9764015at2"/>
<evidence type="ECO:0000313" key="4">
    <source>
        <dbReference type="Proteomes" id="UP000199421"/>
    </source>
</evidence>
<dbReference type="Pfam" id="PF13421">
    <property type="entry name" value="Band_7_1"/>
    <property type="match status" value="1"/>
</dbReference>
<dbReference type="Gene3D" id="3.30.479.30">
    <property type="entry name" value="Band 7 domain"/>
    <property type="match status" value="1"/>
</dbReference>
<dbReference type="AlphaFoldDB" id="A0A1H7Z3D9"/>
<sequence>MSMPTSKLPFLEVIEWVEHDPNIMMWKIADGDKEIKNGAKLIVRESQSAMFLNEGTIADIFVPGTYTLHTQNIPILSRLRGWKYGFESPFKADVYYFSVKQFVNLKWGTPAPVILRDPQFGQVRVRAFGTYNVRITDAGRFFKEYAGTYPKLTVSEFERQLRDFIAPQFSEALALSNISVLDIAGNISSLNKRIEPLIRPYFEDFGIEITQFTLTSATLPDEVTQYYDKVTGMNMVGSDLDKFQQFNTAIAVSQEGSPVQQGAQQGVALGVLMGQVNPSQQNVQGSQLTTPASAESKDEPTIKLQKIKVLFENGLIDEEEYKAKKAEILSQL</sequence>
<dbReference type="GO" id="GO:0008233">
    <property type="term" value="F:peptidase activity"/>
    <property type="evidence" value="ECO:0007669"/>
    <property type="project" value="UniProtKB-KW"/>
</dbReference>
<dbReference type="PANTHER" id="PTHR37826">
    <property type="entry name" value="FLOTILLIN BAND_7_5 DOMAIN PROTEIN"/>
    <property type="match status" value="1"/>
</dbReference>
<dbReference type="InterPro" id="IPR018649">
    <property type="entry name" value="SHOCT"/>
</dbReference>
<evidence type="ECO:0000313" key="3">
    <source>
        <dbReference type="EMBL" id="SEM52775.1"/>
    </source>
</evidence>